<reference evidence="1" key="2">
    <citation type="submission" date="2025-09" db="UniProtKB">
        <authorList>
            <consortium name="EnsemblPlants"/>
        </authorList>
    </citation>
    <scope>IDENTIFICATION</scope>
</reference>
<proteinExistence type="predicted"/>
<name>A0ACD5VDB0_AVESA</name>
<dbReference type="EnsemblPlants" id="AVESA.00010b.r2.3AG0418310.1">
    <property type="protein sequence ID" value="AVESA.00010b.r2.3AG0418310.1.CDS.1"/>
    <property type="gene ID" value="AVESA.00010b.r2.3AG0418310"/>
</dbReference>
<dbReference type="Proteomes" id="UP001732700">
    <property type="component" value="Chromosome 3A"/>
</dbReference>
<organism evidence="1 2">
    <name type="scientific">Avena sativa</name>
    <name type="common">Oat</name>
    <dbReference type="NCBI Taxonomy" id="4498"/>
    <lineage>
        <taxon>Eukaryota</taxon>
        <taxon>Viridiplantae</taxon>
        <taxon>Streptophyta</taxon>
        <taxon>Embryophyta</taxon>
        <taxon>Tracheophyta</taxon>
        <taxon>Spermatophyta</taxon>
        <taxon>Magnoliopsida</taxon>
        <taxon>Liliopsida</taxon>
        <taxon>Poales</taxon>
        <taxon>Poaceae</taxon>
        <taxon>BOP clade</taxon>
        <taxon>Pooideae</taxon>
        <taxon>Poodae</taxon>
        <taxon>Poeae</taxon>
        <taxon>Poeae Chloroplast Group 1 (Aveneae type)</taxon>
        <taxon>Aveninae</taxon>
        <taxon>Avena</taxon>
    </lineage>
</organism>
<protein>
    <submittedName>
        <fullName evidence="1">Uncharacterized protein</fullName>
    </submittedName>
</protein>
<evidence type="ECO:0000313" key="2">
    <source>
        <dbReference type="Proteomes" id="UP001732700"/>
    </source>
</evidence>
<reference evidence="1" key="1">
    <citation type="submission" date="2021-05" db="EMBL/GenBank/DDBJ databases">
        <authorList>
            <person name="Scholz U."/>
            <person name="Mascher M."/>
            <person name="Fiebig A."/>
        </authorList>
    </citation>
    <scope>NUCLEOTIDE SEQUENCE [LARGE SCALE GENOMIC DNA]</scope>
</reference>
<evidence type="ECO:0000313" key="1">
    <source>
        <dbReference type="EnsemblPlants" id="AVESA.00010b.r2.3AG0418310.1.CDS.1"/>
    </source>
</evidence>
<accession>A0ACD5VDB0</accession>
<keyword evidence="2" id="KW-1185">Reference proteome</keyword>
<sequence length="181" mass="20247">MACPCWRTVMSYLGLETEETASLRRRLQEAEAAAADGETIRVLGRRVASLQRSLRSAVLDRNAAVARLHGAERRAEEAEAAVEDTARAGELAAAEVREKTKESSERDARIRELEREMRVLRDREQYWALEAALDAAARPGEVAAAESQGSGVLHDATLRHDQQWASRTMPPLRHRHTRVLQ</sequence>